<protein>
    <submittedName>
        <fullName evidence="1">Fumarylacetoacetate (FAA) hydrolase</fullName>
    </submittedName>
</protein>
<keyword evidence="2" id="KW-1185">Reference proteome</keyword>
<name>A0ABV2YRQ0_9ACTN</name>
<dbReference type="GO" id="GO:0016787">
    <property type="term" value="F:hydrolase activity"/>
    <property type="evidence" value="ECO:0007669"/>
    <property type="project" value="UniProtKB-KW"/>
</dbReference>
<dbReference type="Proteomes" id="UP001550850">
    <property type="component" value="Unassembled WGS sequence"/>
</dbReference>
<evidence type="ECO:0000313" key="1">
    <source>
        <dbReference type="EMBL" id="MEU3558418.1"/>
    </source>
</evidence>
<reference evidence="1 2" key="1">
    <citation type="submission" date="2024-06" db="EMBL/GenBank/DDBJ databases">
        <title>The Natural Products Discovery Center: Release of the First 8490 Sequenced Strains for Exploring Actinobacteria Biosynthetic Diversity.</title>
        <authorList>
            <person name="Kalkreuter E."/>
            <person name="Kautsar S.A."/>
            <person name="Yang D."/>
            <person name="Bader C.D."/>
            <person name="Teijaro C.N."/>
            <person name="Fluegel L."/>
            <person name="Davis C.M."/>
            <person name="Simpson J.R."/>
            <person name="Lauterbach L."/>
            <person name="Steele A.D."/>
            <person name="Gui C."/>
            <person name="Meng S."/>
            <person name="Li G."/>
            <person name="Viehrig K."/>
            <person name="Ye F."/>
            <person name="Su P."/>
            <person name="Kiefer A.F."/>
            <person name="Nichols A."/>
            <person name="Cepeda A.J."/>
            <person name="Yan W."/>
            <person name="Fan B."/>
            <person name="Jiang Y."/>
            <person name="Adhikari A."/>
            <person name="Zheng C.-J."/>
            <person name="Schuster L."/>
            <person name="Cowan T.M."/>
            <person name="Smanski M.J."/>
            <person name="Chevrette M.G."/>
            <person name="De Carvalho L.P.S."/>
            <person name="Shen B."/>
        </authorList>
    </citation>
    <scope>NUCLEOTIDE SEQUENCE [LARGE SCALE GENOMIC DNA]</scope>
    <source>
        <strain evidence="1 2">NPDC038104</strain>
    </source>
</reference>
<accession>A0ABV2YRQ0</accession>
<gene>
    <name evidence="1" type="ORF">AB0E65_30045</name>
</gene>
<dbReference type="Gene3D" id="3.90.850.10">
    <property type="entry name" value="Fumarylacetoacetase-like, C-terminal domain"/>
    <property type="match status" value="1"/>
</dbReference>
<proteinExistence type="predicted"/>
<sequence length="311" mass="33395">MPVLFECEYRGQRYAGVRLPVPTEPLTLYPVSDGQLRQAVLAGGGADALLESVTAGGEPVTVAYGDPQVRYLPPLLPTTSGNSLITGFMGTHRSKFPRPPAPDEEFTAPNWLIKGFGAWLETNGGPLTVPASASALLEEPEVGLVFVNDEEGTPHYAGYTFANDLNDIGLHLQNPWGWTPYAKLCDTSMTPWLFLDEPPRSVSGQIVIERAGAVAWKGDFTCGADALFQRVPDMVDNLFSYPGMRRPQLVNYLLLGSDKASYHAGFRIADGDRITLDMASHGVVLSNEVTYAAQAGTAASAGFTAWGRAAS</sequence>
<dbReference type="EMBL" id="JBEZUR010000108">
    <property type="protein sequence ID" value="MEU3558418.1"/>
    <property type="molecule type" value="Genomic_DNA"/>
</dbReference>
<keyword evidence="1" id="KW-0378">Hydrolase</keyword>
<comment type="caution">
    <text evidence="1">The sequence shown here is derived from an EMBL/GenBank/DDBJ whole genome shotgun (WGS) entry which is preliminary data.</text>
</comment>
<dbReference type="RefSeq" id="WP_174721682.1">
    <property type="nucleotide sequence ID" value="NZ_BEVZ01000015.1"/>
</dbReference>
<organism evidence="1 2">
    <name type="scientific">Streptomyces fragilis</name>
    <dbReference type="NCBI Taxonomy" id="67301"/>
    <lineage>
        <taxon>Bacteria</taxon>
        <taxon>Bacillati</taxon>
        <taxon>Actinomycetota</taxon>
        <taxon>Actinomycetes</taxon>
        <taxon>Kitasatosporales</taxon>
        <taxon>Streptomycetaceae</taxon>
        <taxon>Streptomyces</taxon>
    </lineage>
</organism>
<evidence type="ECO:0000313" key="2">
    <source>
        <dbReference type="Proteomes" id="UP001550850"/>
    </source>
</evidence>
<dbReference type="InterPro" id="IPR036663">
    <property type="entry name" value="Fumarylacetoacetase_C_sf"/>
</dbReference>
<dbReference type="SUPFAM" id="SSF56529">
    <property type="entry name" value="FAH"/>
    <property type="match status" value="1"/>
</dbReference>